<dbReference type="RefSeq" id="WP_007280062.1">
    <property type="nucleotide sequence ID" value="NZ_ABCK01000019.1"/>
</dbReference>
<evidence type="ECO:0000256" key="2">
    <source>
        <dbReference type="SAM" id="MobiDB-lite"/>
    </source>
</evidence>
<dbReference type="SUPFAM" id="SSF54523">
    <property type="entry name" value="Pili subunits"/>
    <property type="match status" value="1"/>
</dbReference>
<dbReference type="InterPro" id="IPR012902">
    <property type="entry name" value="N_methyl_site"/>
</dbReference>
<dbReference type="NCBIfam" id="TIGR02532">
    <property type="entry name" value="IV_pilin_GFxxxE"/>
    <property type="match status" value="1"/>
</dbReference>
<evidence type="ECO:0000256" key="1">
    <source>
        <dbReference type="ARBA" id="ARBA00022481"/>
    </source>
</evidence>
<name>A6DQD3_9BACT</name>
<dbReference type="eggNOG" id="COG2165">
    <property type="taxonomic scope" value="Bacteria"/>
</dbReference>
<dbReference type="GO" id="GO:0015628">
    <property type="term" value="P:protein secretion by the type II secretion system"/>
    <property type="evidence" value="ECO:0007669"/>
    <property type="project" value="InterPro"/>
</dbReference>
<organism evidence="3 4">
    <name type="scientific">Lentisphaera araneosa HTCC2155</name>
    <dbReference type="NCBI Taxonomy" id="313628"/>
    <lineage>
        <taxon>Bacteria</taxon>
        <taxon>Pseudomonadati</taxon>
        <taxon>Lentisphaerota</taxon>
        <taxon>Lentisphaeria</taxon>
        <taxon>Lentisphaerales</taxon>
        <taxon>Lentisphaeraceae</taxon>
        <taxon>Lentisphaera</taxon>
    </lineage>
</organism>
<sequence>MKKFTLIELLVVIAILSVLASLLLPVLSRARKAAISSVCLNNFRQLGTAMSMYCGDNSSNFTAPPDESHPWDELLKTYDGQTRNTNTYFHEEYGTSLKLYHCPSDKVINDDERILRSYLINTGVDNRTVVQNKKKKGLSTGGGPVEKGSYPQWSMKSSQVRSPQTAILLGEINPDDIDRAVLGWSVSEGLSLDSVRATSFSKKHDKYLFANYLFVDGHVSPTSLFQVMSESGSDPMSSTNKTGTLLDCQD</sequence>
<gene>
    <name evidence="3" type="ORF">LNTAR_16593</name>
</gene>
<dbReference type="PRINTS" id="PR00813">
    <property type="entry name" value="BCTERIALGSPG"/>
</dbReference>
<feature type="compositionally biased region" description="Polar residues" evidence="2">
    <location>
        <begin position="230"/>
        <end position="243"/>
    </location>
</feature>
<dbReference type="STRING" id="313628.LNTAR_16593"/>
<evidence type="ECO:0000313" key="4">
    <source>
        <dbReference type="Proteomes" id="UP000004947"/>
    </source>
</evidence>
<proteinExistence type="predicted"/>
<reference evidence="3 4" key="1">
    <citation type="journal article" date="2010" name="J. Bacteriol.">
        <title>Genome sequence of Lentisphaera araneosa HTCC2155T, the type species of the order Lentisphaerales in the phylum Lentisphaerae.</title>
        <authorList>
            <person name="Thrash J.C."/>
            <person name="Cho J.C."/>
            <person name="Vergin K.L."/>
            <person name="Morris R.M."/>
            <person name="Giovannoni S.J."/>
        </authorList>
    </citation>
    <scope>NUCLEOTIDE SEQUENCE [LARGE SCALE GENOMIC DNA]</scope>
    <source>
        <strain evidence="3 4">HTCC2155</strain>
    </source>
</reference>
<dbReference type="InterPro" id="IPR000983">
    <property type="entry name" value="Bac_GSPG_pilin"/>
</dbReference>
<evidence type="ECO:0000313" key="3">
    <source>
        <dbReference type="EMBL" id="EDM26184.1"/>
    </source>
</evidence>
<feature type="region of interest" description="Disordered" evidence="2">
    <location>
        <begin position="230"/>
        <end position="250"/>
    </location>
</feature>
<accession>A6DQD3</accession>
<dbReference type="GO" id="GO:0015627">
    <property type="term" value="C:type II protein secretion system complex"/>
    <property type="evidence" value="ECO:0007669"/>
    <property type="project" value="InterPro"/>
</dbReference>
<dbReference type="AlphaFoldDB" id="A6DQD3"/>
<dbReference type="PANTHER" id="PTHR30093">
    <property type="entry name" value="GENERAL SECRETION PATHWAY PROTEIN G"/>
    <property type="match status" value="1"/>
</dbReference>
<protein>
    <submittedName>
        <fullName evidence="3">Uncharacterized protein</fullName>
    </submittedName>
</protein>
<dbReference type="InterPro" id="IPR045584">
    <property type="entry name" value="Pilin-like"/>
</dbReference>
<keyword evidence="1" id="KW-0488">Methylation</keyword>
<dbReference type="Gene3D" id="3.30.700.10">
    <property type="entry name" value="Glycoprotein, Type 4 Pilin"/>
    <property type="match status" value="1"/>
</dbReference>
<keyword evidence="4" id="KW-1185">Reference proteome</keyword>
<dbReference type="Proteomes" id="UP000004947">
    <property type="component" value="Unassembled WGS sequence"/>
</dbReference>
<dbReference type="EMBL" id="ABCK01000019">
    <property type="protein sequence ID" value="EDM26184.1"/>
    <property type="molecule type" value="Genomic_DNA"/>
</dbReference>
<dbReference type="PANTHER" id="PTHR30093:SF2">
    <property type="entry name" value="TYPE II SECRETION SYSTEM PROTEIN H"/>
    <property type="match status" value="1"/>
</dbReference>
<dbReference type="OrthoDB" id="255848at2"/>
<comment type="caution">
    <text evidence="3">The sequence shown here is derived from an EMBL/GenBank/DDBJ whole genome shotgun (WGS) entry which is preliminary data.</text>
</comment>